<dbReference type="InterPro" id="IPR013328">
    <property type="entry name" value="6PGD_dom2"/>
</dbReference>
<evidence type="ECO:0000256" key="3">
    <source>
        <dbReference type="PIRSR" id="PIRSR000103-1"/>
    </source>
</evidence>
<dbReference type="InterPro" id="IPR036291">
    <property type="entry name" value="NAD(P)-bd_dom_sf"/>
</dbReference>
<name>A0A3N1LJZ2_9PROT</name>
<feature type="domain" description="6-phosphogluconate dehydrogenase NADP-binding" evidence="4">
    <location>
        <begin position="5"/>
        <end position="168"/>
    </location>
</feature>
<dbReference type="PANTHER" id="PTHR43060">
    <property type="entry name" value="3-HYDROXYISOBUTYRATE DEHYDROGENASE-LIKE 1, MITOCHONDRIAL-RELATED"/>
    <property type="match status" value="1"/>
</dbReference>
<evidence type="ECO:0000313" key="6">
    <source>
        <dbReference type="EMBL" id="ROP91324.1"/>
    </source>
</evidence>
<evidence type="ECO:0000313" key="7">
    <source>
        <dbReference type="Proteomes" id="UP000278222"/>
    </source>
</evidence>
<feature type="domain" description="3-hydroxyisobutyrate dehydrogenase-like NAD-binding" evidence="5">
    <location>
        <begin position="172"/>
        <end position="292"/>
    </location>
</feature>
<dbReference type="InterPro" id="IPR006115">
    <property type="entry name" value="6PGDH_NADP-bd"/>
</dbReference>
<evidence type="ECO:0000259" key="5">
    <source>
        <dbReference type="Pfam" id="PF14833"/>
    </source>
</evidence>
<gene>
    <name evidence="6" type="ORF">EDC65_3190</name>
</gene>
<dbReference type="Pfam" id="PF14833">
    <property type="entry name" value="NAD_binding_11"/>
    <property type="match status" value="1"/>
</dbReference>
<dbReference type="SUPFAM" id="SSF51735">
    <property type="entry name" value="NAD(P)-binding Rossmann-fold domains"/>
    <property type="match status" value="1"/>
</dbReference>
<keyword evidence="1" id="KW-0560">Oxidoreductase</keyword>
<dbReference type="InterPro" id="IPR015815">
    <property type="entry name" value="HIBADH-related"/>
</dbReference>
<evidence type="ECO:0000256" key="1">
    <source>
        <dbReference type="ARBA" id="ARBA00023002"/>
    </source>
</evidence>
<dbReference type="PANTHER" id="PTHR43060:SF17">
    <property type="entry name" value="L-THREONATE DEHYDROGENASE"/>
    <property type="match status" value="1"/>
</dbReference>
<reference evidence="6 7" key="1">
    <citation type="submission" date="2018-11" db="EMBL/GenBank/DDBJ databases">
        <title>Genomic Encyclopedia of Type Strains, Phase IV (KMG-IV): sequencing the most valuable type-strain genomes for metagenomic binning, comparative biology and taxonomic classification.</title>
        <authorList>
            <person name="Goeker M."/>
        </authorList>
    </citation>
    <scope>NUCLEOTIDE SEQUENCE [LARGE SCALE GENOMIC DNA]</scope>
    <source>
        <strain evidence="6 7">DSM 5900</strain>
    </source>
</reference>
<keyword evidence="2" id="KW-0520">NAD</keyword>
<dbReference type="InterPro" id="IPR008927">
    <property type="entry name" value="6-PGluconate_DH-like_C_sf"/>
</dbReference>
<comment type="caution">
    <text evidence="6">The sequence shown here is derived from an EMBL/GenBank/DDBJ whole genome shotgun (WGS) entry which is preliminary data.</text>
</comment>
<dbReference type="InterPro" id="IPR029154">
    <property type="entry name" value="HIBADH-like_NADP-bd"/>
</dbReference>
<dbReference type="Pfam" id="PF03446">
    <property type="entry name" value="NAD_binding_2"/>
    <property type="match status" value="1"/>
</dbReference>
<dbReference type="SUPFAM" id="SSF48179">
    <property type="entry name" value="6-phosphogluconate dehydrogenase C-terminal domain-like"/>
    <property type="match status" value="1"/>
</dbReference>
<dbReference type="EMBL" id="RJKX01000014">
    <property type="protein sequence ID" value="ROP91324.1"/>
    <property type="molecule type" value="Genomic_DNA"/>
</dbReference>
<dbReference type="PIRSF" id="PIRSF000103">
    <property type="entry name" value="HIBADH"/>
    <property type="match status" value="1"/>
</dbReference>
<dbReference type="OrthoDB" id="9812907at2"/>
<dbReference type="PROSITE" id="PS00895">
    <property type="entry name" value="3_HYDROXYISOBUT_DH"/>
    <property type="match status" value="1"/>
</dbReference>
<dbReference type="Gene3D" id="1.10.1040.10">
    <property type="entry name" value="N-(1-d-carboxylethyl)-l-norvaline Dehydrogenase, domain 2"/>
    <property type="match status" value="1"/>
</dbReference>
<sequence length="310" mass="30745">MATGIGFIGLGAMGAGMAANLARTNQVEGGSNVTGYDVVPAAIEQFVAAGGRGAASVAEAADGAGLLILMVATDAQADAVLFGEGGALAVLPAGSTIVLHATVPPAYAEGLGRRLAAAGFGFVDAPVTGGKGGAESGTLTIMASGSDAAFAAAEPSMARYSARMFRVGTEPGKGSTMKMAHQLLAGVHIAAAAEALALATRAGVDPAQFFDVVTGGAARSWMFENRGARMVKGDFTPTSAVEIFVKDLGIVLDGGRNLRFPLPIAAAAHQQFLAAAAAGHGRIDDSAVVKVYEMLAGISVAGAAGKGSRK</sequence>
<dbReference type="GO" id="GO:0016491">
    <property type="term" value="F:oxidoreductase activity"/>
    <property type="evidence" value="ECO:0007669"/>
    <property type="project" value="UniProtKB-KW"/>
</dbReference>
<dbReference type="GO" id="GO:0050661">
    <property type="term" value="F:NADP binding"/>
    <property type="evidence" value="ECO:0007669"/>
    <property type="project" value="InterPro"/>
</dbReference>
<evidence type="ECO:0000256" key="2">
    <source>
        <dbReference type="ARBA" id="ARBA00023027"/>
    </source>
</evidence>
<dbReference type="RefSeq" id="WP_123691105.1">
    <property type="nucleotide sequence ID" value="NZ_AP019700.1"/>
</dbReference>
<keyword evidence="7" id="KW-1185">Reference proteome</keyword>
<organism evidence="6 7">
    <name type="scientific">Stella humosa</name>
    <dbReference type="NCBI Taxonomy" id="94"/>
    <lineage>
        <taxon>Bacteria</taxon>
        <taxon>Pseudomonadati</taxon>
        <taxon>Pseudomonadota</taxon>
        <taxon>Alphaproteobacteria</taxon>
        <taxon>Rhodospirillales</taxon>
        <taxon>Stellaceae</taxon>
        <taxon>Stella</taxon>
    </lineage>
</organism>
<dbReference type="GO" id="GO:0051287">
    <property type="term" value="F:NAD binding"/>
    <property type="evidence" value="ECO:0007669"/>
    <property type="project" value="InterPro"/>
</dbReference>
<dbReference type="InterPro" id="IPR002204">
    <property type="entry name" value="3-OH-isobutyrate_DH-rel_CS"/>
</dbReference>
<dbReference type="Gene3D" id="3.40.50.720">
    <property type="entry name" value="NAD(P)-binding Rossmann-like Domain"/>
    <property type="match status" value="1"/>
</dbReference>
<dbReference type="AlphaFoldDB" id="A0A3N1LJZ2"/>
<protein>
    <submittedName>
        <fullName evidence="6">3-hydroxyisobutyrate dehydrogenase</fullName>
    </submittedName>
</protein>
<accession>A0A3N1LJZ2</accession>
<dbReference type="Proteomes" id="UP000278222">
    <property type="component" value="Unassembled WGS sequence"/>
</dbReference>
<proteinExistence type="predicted"/>
<dbReference type="GO" id="GO:0016054">
    <property type="term" value="P:organic acid catabolic process"/>
    <property type="evidence" value="ECO:0007669"/>
    <property type="project" value="UniProtKB-ARBA"/>
</dbReference>
<evidence type="ECO:0000259" key="4">
    <source>
        <dbReference type="Pfam" id="PF03446"/>
    </source>
</evidence>
<feature type="active site" evidence="3">
    <location>
        <position position="178"/>
    </location>
</feature>